<proteinExistence type="predicted"/>
<dbReference type="AlphaFoldDB" id="A0A0A8XSM4"/>
<reference evidence="1" key="1">
    <citation type="submission" date="2014-09" db="EMBL/GenBank/DDBJ databases">
        <authorList>
            <person name="Magalhaes I.L.F."/>
            <person name="Oliveira U."/>
            <person name="Santos F.R."/>
            <person name="Vidigal T.H.D.A."/>
            <person name="Brescovit A.D."/>
            <person name="Santos A.J."/>
        </authorList>
    </citation>
    <scope>NUCLEOTIDE SEQUENCE</scope>
    <source>
        <tissue evidence="1">Shoot tissue taken approximately 20 cm above the soil surface</tissue>
    </source>
</reference>
<evidence type="ECO:0000313" key="1">
    <source>
        <dbReference type="EMBL" id="JAD15645.1"/>
    </source>
</evidence>
<sequence length="55" mass="6227">MLPPSPSCRKIQLITSTSVLALSFHHFPTALLHIQGISEVNIWYDNLKAELFGYQ</sequence>
<accession>A0A0A8XSM4</accession>
<protein>
    <submittedName>
        <fullName evidence="1">Uncharacterized protein</fullName>
    </submittedName>
</protein>
<organism evidence="1">
    <name type="scientific">Arundo donax</name>
    <name type="common">Giant reed</name>
    <name type="synonym">Donax arundinaceus</name>
    <dbReference type="NCBI Taxonomy" id="35708"/>
    <lineage>
        <taxon>Eukaryota</taxon>
        <taxon>Viridiplantae</taxon>
        <taxon>Streptophyta</taxon>
        <taxon>Embryophyta</taxon>
        <taxon>Tracheophyta</taxon>
        <taxon>Spermatophyta</taxon>
        <taxon>Magnoliopsida</taxon>
        <taxon>Liliopsida</taxon>
        <taxon>Poales</taxon>
        <taxon>Poaceae</taxon>
        <taxon>PACMAD clade</taxon>
        <taxon>Arundinoideae</taxon>
        <taxon>Arundineae</taxon>
        <taxon>Arundo</taxon>
    </lineage>
</organism>
<reference evidence="1" key="2">
    <citation type="journal article" date="2015" name="Data Brief">
        <title>Shoot transcriptome of the giant reed, Arundo donax.</title>
        <authorList>
            <person name="Barrero R.A."/>
            <person name="Guerrero F.D."/>
            <person name="Moolhuijzen P."/>
            <person name="Goolsby J.A."/>
            <person name="Tidwell J."/>
            <person name="Bellgard S.E."/>
            <person name="Bellgard M.I."/>
        </authorList>
    </citation>
    <scope>NUCLEOTIDE SEQUENCE</scope>
    <source>
        <tissue evidence="1">Shoot tissue taken approximately 20 cm above the soil surface</tissue>
    </source>
</reference>
<name>A0A0A8XSM4_ARUDO</name>
<dbReference type="EMBL" id="GBRH01282250">
    <property type="protein sequence ID" value="JAD15645.1"/>
    <property type="molecule type" value="Transcribed_RNA"/>
</dbReference>